<dbReference type="Proteomes" id="UP000024376">
    <property type="component" value="Unassembled WGS sequence"/>
</dbReference>
<name>A0A024SC58_HYPJR</name>
<dbReference type="KEGG" id="trr:M419DRAFT_97870"/>
<accession>A0A024SC58</accession>
<evidence type="ECO:0000313" key="1">
    <source>
        <dbReference type="EMBL" id="ETS02915.1"/>
    </source>
</evidence>
<dbReference type="AlphaFoldDB" id="A0A024SC58"/>
<dbReference type="EMBL" id="KI911144">
    <property type="protein sequence ID" value="ETS02915.1"/>
    <property type="molecule type" value="Genomic_DNA"/>
</dbReference>
<evidence type="ECO:0000313" key="2">
    <source>
        <dbReference type="Proteomes" id="UP000024376"/>
    </source>
</evidence>
<organism evidence="1 2">
    <name type="scientific">Hypocrea jecorina (strain ATCC 56765 / BCRC 32924 / NRRL 11460 / Rut C-30)</name>
    <name type="common">Trichoderma reesei</name>
    <dbReference type="NCBI Taxonomy" id="1344414"/>
    <lineage>
        <taxon>Eukaryota</taxon>
        <taxon>Fungi</taxon>
        <taxon>Dikarya</taxon>
        <taxon>Ascomycota</taxon>
        <taxon>Pezizomycotina</taxon>
        <taxon>Sordariomycetes</taxon>
        <taxon>Hypocreomycetidae</taxon>
        <taxon>Hypocreales</taxon>
        <taxon>Hypocreaceae</taxon>
        <taxon>Trichoderma</taxon>
    </lineage>
</organism>
<reference evidence="2" key="1">
    <citation type="journal article" date="2013" name="Ind. Biotechnol.">
        <title>Comparative genomics analysis of Trichoderma reesei strains.</title>
        <authorList>
            <person name="Koike H."/>
            <person name="Aerts A."/>
            <person name="LaButti K."/>
            <person name="Grigoriev I.V."/>
            <person name="Baker S.E."/>
        </authorList>
    </citation>
    <scope>NUCLEOTIDE SEQUENCE [LARGE SCALE GENOMIC DNA]</scope>
    <source>
        <strain evidence="2">ATCC 56765 / BCRC 32924 / NRRL 11460 / Rut C-30</strain>
    </source>
</reference>
<protein>
    <submittedName>
        <fullName evidence="1">Uncharacterized protein</fullName>
    </submittedName>
</protein>
<dbReference type="HOGENOM" id="CLU_065394_0_0_1"/>
<gene>
    <name evidence="1" type="ORF">M419DRAFT_97870</name>
</gene>
<proteinExistence type="predicted"/>
<dbReference type="OrthoDB" id="5118341at2759"/>
<sequence>MTQISAFGELRPRKASDLIQEIEALANYVGRFEFVPNTSVILVCRHGAIEGLTDKIHNKRQEKALSRCKNLSIRVTDDIRLGAVISAVEKTESYDNLIIIVSGFVDQLYFNVGSNITDLRVYRCGTELNHEGYLYVDGFSNFHGQPILRWEAMHHEAKLWLGPGVVLNLGSHIGQLGRLSDDSSSMSDFDQEKIRANIEKMENVEMEGSWWDAFKAPISAIVSILARAAKLSHAGYIKMTSSGMFVQYKFVGFALFSAAAAVAVDTISAGTALLVAPGVAASIYFIPWESVFGWLNRVISWLKTGIKKIWDKIKDWLATCASTVRDALGLDGRSHGPVKFSA</sequence>